<dbReference type="GO" id="GO:0098808">
    <property type="term" value="F:mRNA cap binding"/>
    <property type="evidence" value="ECO:0007669"/>
    <property type="project" value="UniProtKB-UniRule"/>
</dbReference>
<dbReference type="OMA" id="SKIRCYG"/>
<dbReference type="AlphaFoldDB" id="C6HR99"/>
<reference evidence="8" key="1">
    <citation type="submission" date="2009-05" db="EMBL/GenBank/DDBJ databases">
        <title>The genome sequence of Ajellomyces capsulatus strain H143.</title>
        <authorList>
            <person name="Champion M."/>
            <person name="Cuomo C.A."/>
            <person name="Ma L.-J."/>
            <person name="Henn M.R."/>
            <person name="Sil A."/>
            <person name="Goldman B."/>
            <person name="Young S.K."/>
            <person name="Kodira C.D."/>
            <person name="Zeng Q."/>
            <person name="Koehrsen M."/>
            <person name="Alvarado L."/>
            <person name="Berlin A.M."/>
            <person name="Borenstein D."/>
            <person name="Chen Z."/>
            <person name="Engels R."/>
            <person name="Freedman E."/>
            <person name="Gellesch M."/>
            <person name="Goldberg J."/>
            <person name="Griggs A."/>
            <person name="Gujja S."/>
            <person name="Heiman D.I."/>
            <person name="Hepburn T.A."/>
            <person name="Howarth C."/>
            <person name="Jen D."/>
            <person name="Larson L."/>
            <person name="Lewis B."/>
            <person name="Mehta T."/>
            <person name="Park D."/>
            <person name="Pearson M."/>
            <person name="Roberts A."/>
            <person name="Saif S."/>
            <person name="Shea T.D."/>
            <person name="Shenoy N."/>
            <person name="Sisk P."/>
            <person name="Stolte C."/>
            <person name="Sykes S."/>
            <person name="Walk T."/>
            <person name="White J."/>
            <person name="Yandava C."/>
            <person name="Klein B."/>
            <person name="McEwen J.G."/>
            <person name="Puccia R."/>
            <person name="Goldman G.H."/>
            <person name="Felipe M.S."/>
            <person name="Nino-Vega G."/>
            <person name="San-Blas G."/>
            <person name="Taylor J.W."/>
            <person name="Mendoza L."/>
            <person name="Galagan J.E."/>
            <person name="Nusbaum C."/>
            <person name="Birren B.W."/>
        </authorList>
    </citation>
    <scope>NUCLEOTIDE SEQUENCE [LARGE SCALE GENOMIC DNA]</scope>
    <source>
        <strain evidence="8">H143</strain>
    </source>
</reference>
<keyword evidence="2 5" id="KW-0396">Initiation factor</keyword>
<evidence type="ECO:0000256" key="1">
    <source>
        <dbReference type="ARBA" id="ARBA00022490"/>
    </source>
</evidence>
<comment type="domain">
    <text evidence="5">The RNA gate region regulates mRNA cap recognition to prevent promiscuous mRNA-binding before assembly of eif3d into the full eukaryotic translation initiation factor 3 (eIF-3) complex.</text>
</comment>
<evidence type="ECO:0000256" key="3">
    <source>
        <dbReference type="ARBA" id="ARBA00022884"/>
    </source>
</evidence>
<dbReference type="PANTHER" id="PTHR12399:SF0">
    <property type="entry name" value="EUKARYOTIC TRANSLATION INITIATION FACTOR 3 SUBUNIT D"/>
    <property type="match status" value="1"/>
</dbReference>
<evidence type="ECO:0000313" key="7">
    <source>
        <dbReference type="EMBL" id="EER37033.1"/>
    </source>
</evidence>
<comment type="subunit">
    <text evidence="5">Component of the eukaryotic translation initiation factor 3 (eIF-3) complex.</text>
</comment>
<feature type="region of interest" description="RNA gate" evidence="5">
    <location>
        <begin position="588"/>
        <end position="602"/>
    </location>
</feature>
<dbReference type="HOGENOM" id="CLU_009873_0_0_1"/>
<dbReference type="OrthoDB" id="16538at2759"/>
<evidence type="ECO:0000256" key="4">
    <source>
        <dbReference type="ARBA" id="ARBA00022917"/>
    </source>
</evidence>
<sequence>MSASNLSIHASNLSIQQQKKVLLEQKEENAMLRQILTVHGISFEAELERRKAALRSGARHTHTHTFGGTIAHSHPQPHAPSQAPSHSVSQDLMGDANYPIATPPTTASAVSPQNGSDYTDTQGGRNIIPSYSGSQGFQNEQPGVPAESNAWGGDSLVVDDIPGIFEKEPQLGVEFILSLEESCRTHMEFLCRRAEDDEGSETISGHALMASCPPPTQIVSTEPGQMYPVRTYDLPYPNLARLLNLSRQLVTDGQITPIMALQYLKSHDMYPSLTREDVQNMMDDLNSKIRCYGFGAVMEDFEFMDSFSSVIARKLEPLMDADPDDSIGLPAAPRKLSSDGLIPKFNNDDEDDTTAVPSTQQRHVEEGQEPDIIMGPVSIADIVASLPSEDSWGPPVTTETTLDGVPYAPFSKGDKLGRMADWATEGKDGRDGRGGRQAYNRIYRDQQVYGAGTSSLFSVQVAEDESSFSVVDNTRSSTKTRGFGRGGGTVFRGRGQRGGPGQRGRGGFQRVGAGRGGQPGVIDTMIPVVDEVVGAADLELAEKDEATVFATADILSMLMCAPRSVYSWDIIIIQQGNKIYFDKRDNASIDLVTVNENAQDAPLEASEAGGAKQDSINTPGALAIEATVINHNFALQTVIESETSKVDFANPNPFYNPSEETEPLASKAYKYRRFDLSLEKDEEQLQLIVRTEVDAVVKNNISGDDQYLTIKALNEFDHKSQGAGGALDWRTKLVSQRGAVVATEMKNNSCKLARWATQAILAKADMMKLGFVSRANPKSASAHIILGVVGYKPREFAAQMNLNLSNGWGIVRTIVDLVRGLEHDDGEDGGDGDVRKFVLVKDPNKPVIRLYQVPANTFDEDEDAGVETVKEEKG</sequence>
<dbReference type="Proteomes" id="UP000002624">
    <property type="component" value="Unassembled WGS sequence"/>
</dbReference>
<gene>
    <name evidence="7" type="ORF">HCDG_08484</name>
</gene>
<keyword evidence="1 5" id="KW-0963">Cytoplasm</keyword>
<dbReference type="PANTHER" id="PTHR12399">
    <property type="entry name" value="EUKARYOTIC TRANSLATION INITIATION FACTOR 3 SUBUNIT 7"/>
    <property type="match status" value="1"/>
</dbReference>
<dbReference type="STRING" id="544712.C6HR99"/>
<feature type="region of interest" description="Disordered" evidence="6">
    <location>
        <begin position="338"/>
        <end position="365"/>
    </location>
</feature>
<dbReference type="InterPro" id="IPR007783">
    <property type="entry name" value="eIF3d"/>
</dbReference>
<protein>
    <recommendedName>
        <fullName evidence="5">Eukaryotic translation initiation factor 3 subunit D</fullName>
        <shortName evidence="5">eIF3d</shortName>
    </recommendedName>
</protein>
<dbReference type="Pfam" id="PF05091">
    <property type="entry name" value="eIF-3_zeta"/>
    <property type="match status" value="2"/>
</dbReference>
<feature type="compositionally biased region" description="Gly residues" evidence="6">
    <location>
        <begin position="483"/>
        <end position="516"/>
    </location>
</feature>
<comment type="subcellular location">
    <subcellularLocation>
        <location evidence="5">Cytoplasm</location>
    </subcellularLocation>
</comment>
<evidence type="ECO:0000256" key="2">
    <source>
        <dbReference type="ARBA" id="ARBA00022540"/>
    </source>
</evidence>
<proteinExistence type="inferred from homology"/>
<dbReference type="GO" id="GO:0001732">
    <property type="term" value="P:formation of cytoplasmic translation initiation complex"/>
    <property type="evidence" value="ECO:0007669"/>
    <property type="project" value="UniProtKB-UniRule"/>
</dbReference>
<dbReference type="HAMAP" id="MF_03003">
    <property type="entry name" value="eIF3d"/>
    <property type="match status" value="1"/>
</dbReference>
<keyword evidence="3" id="KW-0694">RNA-binding</keyword>
<evidence type="ECO:0000256" key="5">
    <source>
        <dbReference type="HAMAP-Rule" id="MF_03003"/>
    </source>
</evidence>
<feature type="region of interest" description="Disordered" evidence="6">
    <location>
        <begin position="390"/>
        <end position="409"/>
    </location>
</feature>
<feature type="compositionally biased region" description="Polar residues" evidence="6">
    <location>
        <begin position="103"/>
        <end position="141"/>
    </location>
</feature>
<name>C6HR99_AJECH</name>
<dbReference type="GO" id="GO:0005852">
    <property type="term" value="C:eukaryotic translation initiation factor 3 complex"/>
    <property type="evidence" value="ECO:0007669"/>
    <property type="project" value="UniProtKB-UniRule"/>
</dbReference>
<evidence type="ECO:0000313" key="8">
    <source>
        <dbReference type="Proteomes" id="UP000002624"/>
    </source>
</evidence>
<comment type="function">
    <text evidence="5">mRNA cap-binding component of the eukaryotic translation initiation factor 3 (eIF-3) complex, which is involved in protein synthesis of a specialized repertoire of mRNAs and, together with other initiation factors, stimulates binding of mRNA and methionyl-tRNAi to the 40S ribosome. The eIF-3 complex specifically targets and initiates translation of a subset of mRNAs involved in cell proliferation. In the eIF-3 complex, eif3d specifically recognizes and binds the 7-methylguanosine cap of a subset of mRNAs.</text>
</comment>
<comment type="similarity">
    <text evidence="5">Belongs to the eIF-3 subunit D family.</text>
</comment>
<accession>C6HR99</accession>
<dbReference type="eggNOG" id="ENOG502QZI3">
    <property type="taxonomic scope" value="Eukaryota"/>
</dbReference>
<organism evidence="7 8">
    <name type="scientific">Ajellomyces capsulatus (strain H143)</name>
    <name type="common">Darling's disease fungus</name>
    <name type="synonym">Histoplasma capsulatum</name>
    <dbReference type="NCBI Taxonomy" id="544712"/>
    <lineage>
        <taxon>Eukaryota</taxon>
        <taxon>Fungi</taxon>
        <taxon>Dikarya</taxon>
        <taxon>Ascomycota</taxon>
        <taxon>Pezizomycotina</taxon>
        <taxon>Eurotiomycetes</taxon>
        <taxon>Eurotiomycetidae</taxon>
        <taxon>Onygenales</taxon>
        <taxon>Ajellomycetaceae</taxon>
        <taxon>Histoplasma</taxon>
    </lineage>
</organism>
<feature type="region of interest" description="Disordered" evidence="6">
    <location>
        <begin position="53"/>
        <end position="151"/>
    </location>
</feature>
<keyword evidence="4 5" id="KW-0648">Protein biosynthesis</keyword>
<dbReference type="GO" id="GO:0002191">
    <property type="term" value="P:cap-dependent translational initiation"/>
    <property type="evidence" value="ECO:0007669"/>
    <property type="project" value="UniProtKB-UniRule"/>
</dbReference>
<dbReference type="GO" id="GO:0033290">
    <property type="term" value="C:eukaryotic 48S preinitiation complex"/>
    <property type="evidence" value="ECO:0007669"/>
    <property type="project" value="UniProtKB-UniRule"/>
</dbReference>
<feature type="region of interest" description="Disordered" evidence="6">
    <location>
        <begin position="472"/>
        <end position="516"/>
    </location>
</feature>
<dbReference type="EMBL" id="GG692436">
    <property type="protein sequence ID" value="EER37033.1"/>
    <property type="molecule type" value="Genomic_DNA"/>
</dbReference>
<evidence type="ECO:0000256" key="6">
    <source>
        <dbReference type="SAM" id="MobiDB-lite"/>
    </source>
</evidence>
<dbReference type="GO" id="GO:0016282">
    <property type="term" value="C:eukaryotic 43S preinitiation complex"/>
    <property type="evidence" value="ECO:0007669"/>
    <property type="project" value="UniProtKB-UniRule"/>
</dbReference>
<dbReference type="GO" id="GO:0003743">
    <property type="term" value="F:translation initiation factor activity"/>
    <property type="evidence" value="ECO:0007669"/>
    <property type="project" value="UniProtKB-UniRule"/>
</dbReference>
<dbReference type="VEuPathDB" id="FungiDB:HCDG_08484"/>